<keyword evidence="2" id="KW-1185">Reference proteome</keyword>
<protein>
    <submittedName>
        <fullName evidence="1">Uncharacterized protein</fullName>
    </submittedName>
</protein>
<reference evidence="1" key="1">
    <citation type="journal article" date="2020" name="Stud. Mycol.">
        <title>101 Dothideomycetes genomes: a test case for predicting lifestyles and emergence of pathogens.</title>
        <authorList>
            <person name="Haridas S."/>
            <person name="Albert R."/>
            <person name="Binder M."/>
            <person name="Bloem J."/>
            <person name="Labutti K."/>
            <person name="Salamov A."/>
            <person name="Andreopoulos B."/>
            <person name="Baker S."/>
            <person name="Barry K."/>
            <person name="Bills G."/>
            <person name="Bluhm B."/>
            <person name="Cannon C."/>
            <person name="Castanera R."/>
            <person name="Culley D."/>
            <person name="Daum C."/>
            <person name="Ezra D."/>
            <person name="Gonzalez J."/>
            <person name="Henrissat B."/>
            <person name="Kuo A."/>
            <person name="Liang C."/>
            <person name="Lipzen A."/>
            <person name="Lutzoni F."/>
            <person name="Magnuson J."/>
            <person name="Mondo S."/>
            <person name="Nolan M."/>
            <person name="Ohm R."/>
            <person name="Pangilinan J."/>
            <person name="Park H.-J."/>
            <person name="Ramirez L."/>
            <person name="Alfaro M."/>
            <person name="Sun H."/>
            <person name="Tritt A."/>
            <person name="Yoshinaga Y."/>
            <person name="Zwiers L.-H."/>
            <person name="Turgeon B."/>
            <person name="Goodwin S."/>
            <person name="Spatafora J."/>
            <person name="Crous P."/>
            <person name="Grigoriev I."/>
        </authorList>
    </citation>
    <scope>NUCLEOTIDE SEQUENCE</scope>
    <source>
        <strain evidence="1">CBS 279.74</strain>
    </source>
</reference>
<gene>
    <name evidence="1" type="ORF">K504DRAFT_182180</name>
</gene>
<accession>A0A6G1JSL0</accession>
<dbReference type="EMBL" id="MU005788">
    <property type="protein sequence ID" value="KAF2703303.1"/>
    <property type="molecule type" value="Genomic_DNA"/>
</dbReference>
<proteinExistence type="predicted"/>
<dbReference type="AlphaFoldDB" id="A0A6G1JSL0"/>
<evidence type="ECO:0000313" key="2">
    <source>
        <dbReference type="Proteomes" id="UP000799428"/>
    </source>
</evidence>
<name>A0A6G1JSL0_9PLEO</name>
<evidence type="ECO:0000313" key="1">
    <source>
        <dbReference type="EMBL" id="KAF2703303.1"/>
    </source>
</evidence>
<dbReference type="Proteomes" id="UP000799428">
    <property type="component" value="Unassembled WGS sequence"/>
</dbReference>
<dbReference type="OrthoDB" id="3799695at2759"/>
<sequence length="99" mass="11670">MAMTMLQVSNGAKHNKVYRMLEFQAWPNPNSRTRLFLSSLKCYLVGQLLRAAHVIPANRTRKFLINNFVDFNKYNAVYSSTFLEDNKQHIDAYKKQKRQ</sequence>
<organism evidence="1 2">
    <name type="scientific">Pleomassaria siparia CBS 279.74</name>
    <dbReference type="NCBI Taxonomy" id="1314801"/>
    <lineage>
        <taxon>Eukaryota</taxon>
        <taxon>Fungi</taxon>
        <taxon>Dikarya</taxon>
        <taxon>Ascomycota</taxon>
        <taxon>Pezizomycotina</taxon>
        <taxon>Dothideomycetes</taxon>
        <taxon>Pleosporomycetidae</taxon>
        <taxon>Pleosporales</taxon>
        <taxon>Pleomassariaceae</taxon>
        <taxon>Pleomassaria</taxon>
    </lineage>
</organism>